<gene>
    <name evidence="1" type="ORF">COX24_04135</name>
</gene>
<accession>A0A2G9ZDV3</accession>
<organism evidence="1 2">
    <name type="scientific">bacterium (Candidatus Gribaldobacteria) CG23_combo_of_CG06-09_8_20_14_all_37_87_8</name>
    <dbReference type="NCBI Taxonomy" id="2014278"/>
    <lineage>
        <taxon>Bacteria</taxon>
        <taxon>Candidatus Gribaldobacteria</taxon>
    </lineage>
</organism>
<dbReference type="Proteomes" id="UP000230447">
    <property type="component" value="Unassembled WGS sequence"/>
</dbReference>
<name>A0A2G9ZDV3_9BACT</name>
<dbReference type="EMBL" id="PCSB01000087">
    <property type="protein sequence ID" value="PIP31345.1"/>
    <property type="molecule type" value="Genomic_DNA"/>
</dbReference>
<protein>
    <recommendedName>
        <fullName evidence="3">Lipid-A-disaccharide synthase</fullName>
    </recommendedName>
</protein>
<sequence>MRIAFLINRNIFYKYFSTIIDEALKRGYPVFCFHDYSQPRKGKKAYQFPALNQTPRFKHGLVSAVSFKTEEELVKFASQKKIDVIVSLHFTSSYQGLRKALQAKGIRWVALQNGLDSIGHAELFSQPDKYLFYTKPWLDFALQYLENEKKIFDKKETLNKIAFCGFSELDQVGLLNPYTIKKEWGIGEAKKVVVFLPFPFGATDDRFWSKIVYGLSNPLVRVLLVMFSFKKYIIRAALKNENDKAFCLALKKFCLRNNCYLLVKSRKKDIVKSYLAKIADKVLYDEGFYPATILKCFTIADLCVNFLSTAVLESIPLSVPNLSVLPPPNYKNINNPVWKLLLSKYRDIFDFKGVSKLVSLSEAFKFFKEKNLNDFTFDIIAQKEYVKKYIGSNEPSEKAFDEIEKIV</sequence>
<reference evidence="1 2" key="1">
    <citation type="submission" date="2017-09" db="EMBL/GenBank/DDBJ databases">
        <title>Depth-based differentiation of microbial function through sediment-hosted aquifers and enrichment of novel symbionts in the deep terrestrial subsurface.</title>
        <authorList>
            <person name="Probst A.J."/>
            <person name="Ladd B."/>
            <person name="Jarett J.K."/>
            <person name="Geller-Mcgrath D.E."/>
            <person name="Sieber C.M."/>
            <person name="Emerson J.B."/>
            <person name="Anantharaman K."/>
            <person name="Thomas B.C."/>
            <person name="Malmstrom R."/>
            <person name="Stieglmeier M."/>
            <person name="Klingl A."/>
            <person name="Woyke T."/>
            <person name="Ryan C.M."/>
            <person name="Banfield J.F."/>
        </authorList>
    </citation>
    <scope>NUCLEOTIDE SEQUENCE [LARGE SCALE GENOMIC DNA]</scope>
    <source>
        <strain evidence="1">CG23_combo_of_CG06-09_8_20_14_all_37_87_8</strain>
    </source>
</reference>
<comment type="caution">
    <text evidence="1">The sequence shown here is derived from an EMBL/GenBank/DDBJ whole genome shotgun (WGS) entry which is preliminary data.</text>
</comment>
<evidence type="ECO:0008006" key="3">
    <source>
        <dbReference type="Google" id="ProtNLM"/>
    </source>
</evidence>
<proteinExistence type="predicted"/>
<evidence type="ECO:0000313" key="1">
    <source>
        <dbReference type="EMBL" id="PIP31345.1"/>
    </source>
</evidence>
<dbReference type="AlphaFoldDB" id="A0A2G9ZDV3"/>
<evidence type="ECO:0000313" key="2">
    <source>
        <dbReference type="Proteomes" id="UP000230447"/>
    </source>
</evidence>